<dbReference type="AlphaFoldDB" id="A0A3S4YRW1"/>
<accession>A0A3S4YRW1</accession>
<dbReference type="InterPro" id="IPR036291">
    <property type="entry name" value="NAD(P)-bd_dom_sf"/>
</dbReference>
<organism evidence="1 2">
    <name type="scientific">Rothia dentocariosa</name>
    <dbReference type="NCBI Taxonomy" id="2047"/>
    <lineage>
        <taxon>Bacteria</taxon>
        <taxon>Bacillati</taxon>
        <taxon>Actinomycetota</taxon>
        <taxon>Actinomycetes</taxon>
        <taxon>Micrococcales</taxon>
        <taxon>Micrococcaceae</taxon>
        <taxon>Rothia</taxon>
    </lineage>
</organism>
<name>A0A3S4YRW1_9MICC</name>
<dbReference type="Proteomes" id="UP000270988">
    <property type="component" value="Chromosome"/>
</dbReference>
<protein>
    <submittedName>
        <fullName evidence="1">Uncharacterized protein</fullName>
    </submittedName>
</protein>
<dbReference type="SUPFAM" id="SSF51735">
    <property type="entry name" value="NAD(P)-binding Rossmann-fold domains"/>
    <property type="match status" value="1"/>
</dbReference>
<reference evidence="1 2" key="1">
    <citation type="submission" date="2018-12" db="EMBL/GenBank/DDBJ databases">
        <authorList>
            <consortium name="Pathogen Informatics"/>
        </authorList>
    </citation>
    <scope>NUCLEOTIDE SEQUENCE [LARGE SCALE GENOMIC DNA]</scope>
    <source>
        <strain evidence="1 2">NCTC10918</strain>
    </source>
</reference>
<evidence type="ECO:0000313" key="1">
    <source>
        <dbReference type="EMBL" id="VEJ29631.1"/>
    </source>
</evidence>
<proteinExistence type="predicted"/>
<gene>
    <name evidence="1" type="ORF">NCTC10918_00893</name>
</gene>
<dbReference type="EMBL" id="LR134521">
    <property type="protein sequence ID" value="VEJ29631.1"/>
    <property type="molecule type" value="Genomic_DNA"/>
</dbReference>
<dbReference type="Gene3D" id="3.40.50.720">
    <property type="entry name" value="NAD(P)-binding Rossmann-like Domain"/>
    <property type="match status" value="1"/>
</dbReference>
<evidence type="ECO:0000313" key="2">
    <source>
        <dbReference type="Proteomes" id="UP000270988"/>
    </source>
</evidence>
<sequence>MVTNGQPRTIAELMSGFCTAVGVPAPRFSVPAPTAAFVGRLIEKVWERLPKSVTAGDEPPMTEFLAEQLSTAHWFDQRLTRELLQWEPAVTIDEGYRRLGLFYGDKYSRSSSAV</sequence>